<dbReference type="PATRIC" id="fig|745776.4.peg.3905"/>
<geneLocation type="plasmid" evidence="2 3">
    <name>P3</name>
</geneLocation>
<dbReference type="Gene3D" id="3.30.1870.10">
    <property type="entry name" value="EreA-like, domain 2"/>
    <property type="match status" value="1"/>
</dbReference>
<sequence>MQRLFPLAIIALTTQLAAAQTTTLPADLQARYDTLRQAYLTGDAQMLRSLYAADATLLDVSNQSIPLEAALAASSAETLKVSKLDIRFQSVKLDDERATVVNQQDMGAESIMDTLRVPLQVTALAEDIWRKVNGQWLITASRVLESETRVAGQIIKQVAPPLLTDAQLAERRMALQMMAQPIRSVAAAAQDPDFSWLTELTRGARLIGAGEGSHGTAEHFQLKDRMFRELVQHHGFTVFAIEADFDDAYEVDRFVRGEGPNDPDAATRAFDFWTWQTQEVRDLLAWMRQYNASRGDKAELRVVGIDMQDPSGSLDLLTRLAPPDRRVQAALKTLGSVTAHDWATLAEGTPERLADLRMQVGELQAALSTLPPRTPQRATLLHLAETMRQGTTMLTSGDQDANRLNLIRDAAMFGNTRTALDVLFPGQKAMLWAHNFHISKVPAQGQSYVNLGQHLARALGTSYRTVGFSFGDGELRAVSGDPAQQVKGPVVLTAAPAPRDSLDTLISGNAPAIYLNVAQARQNPVLNAWLAQPIRIASVGAVYTPGLPTGANVVLPQAFDGVIFVKRSSAAGALGRK</sequence>
<dbReference type="Proteomes" id="UP000007575">
    <property type="component" value="Plasmid P3"/>
</dbReference>
<dbReference type="Gene3D" id="1.20.1440.30">
    <property type="entry name" value="Biosynthetic Protein domain"/>
    <property type="match status" value="1"/>
</dbReference>
<dbReference type="AlphaFoldDB" id="H8H336"/>
<dbReference type="OrthoDB" id="9810066at2"/>
<dbReference type="Gene3D" id="3.40.1660.10">
    <property type="entry name" value="EreA-like (biosynthetic domain)"/>
    <property type="match status" value="1"/>
</dbReference>
<evidence type="ECO:0000313" key="3">
    <source>
        <dbReference type="Proteomes" id="UP000007575"/>
    </source>
</evidence>
<dbReference type="EMBL" id="CP002194">
    <property type="protein sequence ID" value="AFD27933.1"/>
    <property type="molecule type" value="Genomic_DNA"/>
</dbReference>
<evidence type="ECO:0000256" key="1">
    <source>
        <dbReference type="SAM" id="SignalP"/>
    </source>
</evidence>
<keyword evidence="2" id="KW-0614">Plasmid</keyword>
<dbReference type="GO" id="GO:0046677">
    <property type="term" value="P:response to antibiotic"/>
    <property type="evidence" value="ECO:0007669"/>
    <property type="project" value="InterPro"/>
</dbReference>
<dbReference type="InterPro" id="IPR052036">
    <property type="entry name" value="Hydrolase/PRTase-associated"/>
</dbReference>
<dbReference type="InterPro" id="IPR007815">
    <property type="entry name" value="Emycin_Estase"/>
</dbReference>
<name>H8H336_DEIGI</name>
<feature type="signal peptide" evidence="1">
    <location>
        <begin position="1"/>
        <end position="19"/>
    </location>
</feature>
<gene>
    <name evidence="2" type="ordered locus">DGo_PC0141</name>
</gene>
<dbReference type="eggNOG" id="COG2312">
    <property type="taxonomic scope" value="Bacteria"/>
</dbReference>
<protein>
    <submittedName>
        <fullName evidence="2">Erythromycin esterase, putative</fullName>
    </submittedName>
</protein>
<dbReference type="CDD" id="cd14728">
    <property type="entry name" value="Ere-like"/>
    <property type="match status" value="1"/>
</dbReference>
<reference evidence="2 3" key="1">
    <citation type="journal article" date="2012" name="PLoS ONE">
        <title>Genome sequence and transcriptome analysis of the radioresistant bacterium Deinococcus gobiensis: insights into the extreme environmental adaptations.</title>
        <authorList>
            <person name="Yuan M."/>
            <person name="Chen M."/>
            <person name="Zhang W."/>
            <person name="Lu W."/>
            <person name="Wang J."/>
            <person name="Yang M."/>
            <person name="Zhao P."/>
            <person name="Tang R."/>
            <person name="Li X."/>
            <person name="Hao Y."/>
            <person name="Zhou Z."/>
            <person name="Zhan Y."/>
            <person name="Yu H."/>
            <person name="Teng C."/>
            <person name="Yan Y."/>
            <person name="Ping S."/>
            <person name="Wang Y."/>
            <person name="Lin M."/>
        </authorList>
    </citation>
    <scope>NUCLEOTIDE SEQUENCE [LARGE SCALE GENOMIC DNA]</scope>
    <source>
        <strain evidence="3">DSM 21396 / JCM 16679 / CGMCC 1.7299 / I-0</strain>
        <plasmid evidence="2">P3</plasmid>
    </source>
</reference>
<dbReference type="PANTHER" id="PTHR31299">
    <property type="entry name" value="ESTERASE, PUTATIVE (AFU_ORTHOLOGUE AFUA_1G05850)-RELATED"/>
    <property type="match status" value="1"/>
</dbReference>
<evidence type="ECO:0000313" key="2">
    <source>
        <dbReference type="EMBL" id="AFD27933.1"/>
    </source>
</evidence>
<dbReference type="SUPFAM" id="SSF159501">
    <property type="entry name" value="EreA/ChaN-like"/>
    <property type="match status" value="1"/>
</dbReference>
<keyword evidence="3" id="KW-1185">Reference proteome</keyword>
<accession>H8H336</accession>
<proteinExistence type="predicted"/>
<dbReference type="InterPro" id="IPR032710">
    <property type="entry name" value="NTF2-like_dom_sf"/>
</dbReference>
<dbReference type="RefSeq" id="WP_014682843.1">
    <property type="nucleotide sequence ID" value="NC_017771.1"/>
</dbReference>
<dbReference type="SUPFAM" id="SSF54427">
    <property type="entry name" value="NTF2-like"/>
    <property type="match status" value="1"/>
</dbReference>
<dbReference type="PANTHER" id="PTHR31299:SF0">
    <property type="entry name" value="ESTERASE, PUTATIVE (AFU_ORTHOLOGUE AFUA_1G05850)-RELATED"/>
    <property type="match status" value="1"/>
</dbReference>
<organism evidence="2 3">
    <name type="scientific">Deinococcus gobiensis (strain DSM 21396 / JCM 16679 / CGMCC 1.7299 / I-0)</name>
    <dbReference type="NCBI Taxonomy" id="745776"/>
    <lineage>
        <taxon>Bacteria</taxon>
        <taxon>Thermotogati</taxon>
        <taxon>Deinococcota</taxon>
        <taxon>Deinococci</taxon>
        <taxon>Deinococcales</taxon>
        <taxon>Deinococcaceae</taxon>
        <taxon>Deinococcus</taxon>
    </lineage>
</organism>
<dbReference type="HOGENOM" id="CLU_491542_0_0_0"/>
<dbReference type="Pfam" id="PF05139">
    <property type="entry name" value="Erythro_esteras"/>
    <property type="match status" value="1"/>
</dbReference>
<keyword evidence="1" id="KW-0732">Signal</keyword>
<dbReference type="KEGG" id="dgo:DGo_PC0141"/>
<feature type="chain" id="PRO_5003612677" evidence="1">
    <location>
        <begin position="20"/>
        <end position="577"/>
    </location>
</feature>
<dbReference type="Gene3D" id="3.10.450.50">
    <property type="match status" value="1"/>
</dbReference>